<dbReference type="CDD" id="cd21459">
    <property type="entry name" value="DLC-like_TCTEX1D2"/>
    <property type="match status" value="1"/>
</dbReference>
<name>C5LHZ4_PERM5</name>
<evidence type="ECO:0000256" key="4">
    <source>
        <dbReference type="SAM" id="MobiDB-lite"/>
    </source>
</evidence>
<dbReference type="Gene3D" id="3.30.1140.40">
    <property type="entry name" value="Tctex-1"/>
    <property type="match status" value="1"/>
</dbReference>
<dbReference type="Pfam" id="PF03645">
    <property type="entry name" value="Tctex-1"/>
    <property type="match status" value="1"/>
</dbReference>
<dbReference type="GO" id="GO:0005737">
    <property type="term" value="C:cytoplasm"/>
    <property type="evidence" value="ECO:0007669"/>
    <property type="project" value="TreeGrafter"/>
</dbReference>
<dbReference type="EMBL" id="GG682149">
    <property type="protein sequence ID" value="EER03748.1"/>
    <property type="molecule type" value="Genomic_DNA"/>
</dbReference>
<feature type="region of interest" description="Disordered" evidence="4">
    <location>
        <begin position="363"/>
        <end position="416"/>
    </location>
</feature>
<dbReference type="GO" id="GO:0005868">
    <property type="term" value="C:cytoplasmic dynein complex"/>
    <property type="evidence" value="ECO:0007669"/>
    <property type="project" value="TreeGrafter"/>
</dbReference>
<feature type="region of interest" description="Disordered" evidence="4">
    <location>
        <begin position="428"/>
        <end position="454"/>
    </location>
</feature>
<evidence type="ECO:0000313" key="5">
    <source>
        <dbReference type="EMBL" id="EER03748.1"/>
    </source>
</evidence>
<dbReference type="OMA" id="ERECAFD"/>
<evidence type="ECO:0000256" key="2">
    <source>
        <dbReference type="ARBA" id="ARBA00023054"/>
    </source>
</evidence>
<dbReference type="InterPro" id="IPR021622">
    <property type="entry name" value="Afadin/alpha-actinin-bd"/>
</dbReference>
<dbReference type="AlphaFoldDB" id="C5LHZ4"/>
<keyword evidence="2 3" id="KW-0175">Coiled coil</keyword>
<dbReference type="RefSeq" id="XP_002771932.1">
    <property type="nucleotide sequence ID" value="XM_002771886.1"/>
</dbReference>
<dbReference type="InParanoid" id="C5LHZ4"/>
<keyword evidence="6" id="KW-1185">Reference proteome</keyword>
<sequence>MDPLPDGMKQIYEWENTYIMEPKENERFIPNKVRAVCERAMKAKLEDQEYVGEEETKQWVLELCAEIKDGVKEQCNVPRHKIMVQVVIAKNEGQGIRVCSKGLWDESNDNWTSYTFQSVQKHNISLRKCEVYATLKEFMYMALDIGETPLELSCNTIPKMGVPEARSTHDSIGNRDFPFGSLDELVGDGEEEEVVDGVAVGSARGALTDTERMAGINHMLLSLGLPQMSLQDSGSVVKAVSSLLGIREQESRRRRDTEEKLARIQSDNKMLTAKVKRLEERVASAGDRVKEAEARLRRAEKDFRHKLSGAMQERECAFDWERTAHQYRGRDRQKEVENRKLAQDNSLSSFGYVKLQRQASERLVEKRSRLSSGAASDKRTSCPPMVASDLESSDGPADPARGPDGIGRRMRSPATAFRLPTSAAYSKYGGRASVSEDRDEGEGPHPSREWPIEEGDFVTSMDLTLNGSSSRGLSPESIHRDLLAEHPAAAAATGAWAMFDPLTSIYPNTTALDDAGSV</sequence>
<evidence type="ECO:0000256" key="1">
    <source>
        <dbReference type="ARBA" id="ARBA00009291"/>
    </source>
</evidence>
<dbReference type="PANTHER" id="PTHR21255:SF7">
    <property type="entry name" value="DYNEIN LIGHT CHAIN TCTEX-TYPE PROTEIN 2B"/>
    <property type="match status" value="1"/>
</dbReference>
<dbReference type="GeneID" id="9048241"/>
<dbReference type="GO" id="GO:0007018">
    <property type="term" value="P:microtubule-based movement"/>
    <property type="evidence" value="ECO:0007669"/>
    <property type="project" value="TreeGrafter"/>
</dbReference>
<evidence type="ECO:0000313" key="6">
    <source>
        <dbReference type="Proteomes" id="UP000007800"/>
    </source>
</evidence>
<dbReference type="Pfam" id="PF11559">
    <property type="entry name" value="ADIP"/>
    <property type="match status" value="1"/>
</dbReference>
<dbReference type="PANTHER" id="PTHR21255">
    <property type="entry name" value="T-COMPLEX-ASSOCIATED-TESTIS-EXPRESSED 1/ DYNEIN LIGHT CHAIN"/>
    <property type="match status" value="1"/>
</dbReference>
<organism evidence="6">
    <name type="scientific">Perkinsus marinus (strain ATCC 50983 / TXsc)</name>
    <dbReference type="NCBI Taxonomy" id="423536"/>
    <lineage>
        <taxon>Eukaryota</taxon>
        <taxon>Sar</taxon>
        <taxon>Alveolata</taxon>
        <taxon>Perkinsozoa</taxon>
        <taxon>Perkinsea</taxon>
        <taxon>Perkinsida</taxon>
        <taxon>Perkinsidae</taxon>
        <taxon>Perkinsus</taxon>
    </lineage>
</organism>
<evidence type="ECO:0000256" key="3">
    <source>
        <dbReference type="SAM" id="Coils"/>
    </source>
</evidence>
<protein>
    <submittedName>
        <fullName evidence="5">Axonemal dynein light chain, putative</fullName>
    </submittedName>
</protein>
<proteinExistence type="inferred from homology"/>
<dbReference type="GO" id="GO:0045505">
    <property type="term" value="F:dynein intermediate chain binding"/>
    <property type="evidence" value="ECO:0007669"/>
    <property type="project" value="TreeGrafter"/>
</dbReference>
<dbReference type="InterPro" id="IPR038586">
    <property type="entry name" value="Tctex-1-like_sf"/>
</dbReference>
<accession>C5LHZ4</accession>
<feature type="coiled-coil region" evidence="3">
    <location>
        <begin position="247"/>
        <end position="302"/>
    </location>
</feature>
<dbReference type="Proteomes" id="UP000007800">
    <property type="component" value="Unassembled WGS sequence"/>
</dbReference>
<feature type="compositionally biased region" description="Basic and acidic residues" evidence="4">
    <location>
        <begin position="441"/>
        <end position="451"/>
    </location>
</feature>
<comment type="similarity">
    <text evidence="1">Belongs to the ADIP family.</text>
</comment>
<dbReference type="OrthoDB" id="10248487at2759"/>
<dbReference type="InterPro" id="IPR005334">
    <property type="entry name" value="Tctex-1-like"/>
</dbReference>
<reference evidence="5 6" key="1">
    <citation type="submission" date="2008-07" db="EMBL/GenBank/DDBJ databases">
        <authorList>
            <person name="El-Sayed N."/>
            <person name="Caler E."/>
            <person name="Inman J."/>
            <person name="Amedeo P."/>
            <person name="Hass B."/>
            <person name="Wortman J."/>
        </authorList>
    </citation>
    <scope>NUCLEOTIDE SEQUENCE [LARGE SCALE GENOMIC DNA]</scope>
    <source>
        <strain evidence="6">ATCC 50983 / TXsc</strain>
    </source>
</reference>
<gene>
    <name evidence="5" type="ORF">Pmar_PMAR023046</name>
</gene>